<dbReference type="VEuPathDB" id="FungiDB:AeMF1_011785"/>
<accession>A0A6G0WQA4</accession>
<sequence length="142" mass="16047">MLNSRLLVVVLLIDSCRLYAMRSYLLKLFMGVPPLARIDREFQAFQPHFPCDGHYFDGVPWEKPGVEIPESSKKALVGTYCAVHSPGYNGNVTIARDGTNLTLQCGAHTKRLVATETADVFLWALERFAINFWVNVWNLNTT</sequence>
<dbReference type="AlphaFoldDB" id="A0A6G0WQA4"/>
<organism evidence="2 3">
    <name type="scientific">Aphanomyces euteiches</name>
    <dbReference type="NCBI Taxonomy" id="100861"/>
    <lineage>
        <taxon>Eukaryota</taxon>
        <taxon>Sar</taxon>
        <taxon>Stramenopiles</taxon>
        <taxon>Oomycota</taxon>
        <taxon>Saprolegniomycetes</taxon>
        <taxon>Saprolegniales</taxon>
        <taxon>Verrucalvaceae</taxon>
        <taxon>Aphanomyces</taxon>
    </lineage>
</organism>
<feature type="signal peptide" evidence="1">
    <location>
        <begin position="1"/>
        <end position="20"/>
    </location>
</feature>
<name>A0A6G0WQA4_9STRA</name>
<comment type="caution">
    <text evidence="2">The sequence shown here is derived from an EMBL/GenBank/DDBJ whole genome shotgun (WGS) entry which is preliminary data.</text>
</comment>
<dbReference type="Proteomes" id="UP000481153">
    <property type="component" value="Unassembled WGS sequence"/>
</dbReference>
<gene>
    <name evidence="2" type="ORF">Ae201684_012867</name>
</gene>
<protein>
    <submittedName>
        <fullName evidence="2">Uncharacterized protein</fullName>
    </submittedName>
</protein>
<evidence type="ECO:0000313" key="2">
    <source>
        <dbReference type="EMBL" id="KAF0729600.1"/>
    </source>
</evidence>
<dbReference type="EMBL" id="VJMJ01000163">
    <property type="protein sequence ID" value="KAF0729600.1"/>
    <property type="molecule type" value="Genomic_DNA"/>
</dbReference>
<evidence type="ECO:0000256" key="1">
    <source>
        <dbReference type="SAM" id="SignalP"/>
    </source>
</evidence>
<keyword evidence="3" id="KW-1185">Reference proteome</keyword>
<feature type="chain" id="PRO_5026015385" evidence="1">
    <location>
        <begin position="21"/>
        <end position="142"/>
    </location>
</feature>
<proteinExistence type="predicted"/>
<evidence type="ECO:0000313" key="3">
    <source>
        <dbReference type="Proteomes" id="UP000481153"/>
    </source>
</evidence>
<reference evidence="2 3" key="1">
    <citation type="submission" date="2019-07" db="EMBL/GenBank/DDBJ databases">
        <title>Genomics analysis of Aphanomyces spp. identifies a new class of oomycete effector associated with host adaptation.</title>
        <authorList>
            <person name="Gaulin E."/>
        </authorList>
    </citation>
    <scope>NUCLEOTIDE SEQUENCE [LARGE SCALE GENOMIC DNA]</scope>
    <source>
        <strain evidence="2 3">ATCC 201684</strain>
    </source>
</reference>
<keyword evidence="1" id="KW-0732">Signal</keyword>